<comment type="caution">
    <text evidence="1">The sequence shown here is derived from an EMBL/GenBank/DDBJ whole genome shotgun (WGS) entry which is preliminary data.</text>
</comment>
<evidence type="ECO:0000313" key="1">
    <source>
        <dbReference type="EMBL" id="KAI3731468.1"/>
    </source>
</evidence>
<gene>
    <name evidence="1" type="ORF">L1987_62656</name>
</gene>
<reference evidence="2" key="1">
    <citation type="journal article" date="2022" name="Mol. Ecol. Resour.">
        <title>The genomes of chicory, endive, great burdock and yacon provide insights into Asteraceae palaeo-polyploidization history and plant inulin production.</title>
        <authorList>
            <person name="Fan W."/>
            <person name="Wang S."/>
            <person name="Wang H."/>
            <person name="Wang A."/>
            <person name="Jiang F."/>
            <person name="Liu H."/>
            <person name="Zhao H."/>
            <person name="Xu D."/>
            <person name="Zhang Y."/>
        </authorList>
    </citation>
    <scope>NUCLEOTIDE SEQUENCE [LARGE SCALE GENOMIC DNA]</scope>
    <source>
        <strain evidence="2">cv. Yunnan</strain>
    </source>
</reference>
<evidence type="ECO:0000313" key="2">
    <source>
        <dbReference type="Proteomes" id="UP001056120"/>
    </source>
</evidence>
<sequence>MAILTPGVLLKLLDGMNSGVKPTSEHRNSVLQVADITPVDLDEKDLWPKHGFYVKVSDSSHSIYVILPSDLILSNEIQLGQFILVEKLEHGSPVPVAKGVKPLPGRHPFVKMPEPVISQKMCNPKRGSWGTDQKDDGHDVYASPCSLKIDRCRSGNLNPNMKLLASRRSSWVTGPKREHGICDSSPVNKCFLVMNSGSAQKISANRRASLSRLTESPEIVNKRCVASSMVKIPQGKSRMIGKDAKILTSPFNSSEKKIVTSPSSQSRQVVSSPHSSSKTGLSFNLPQKLSLLGKEAVQQQERAQKIALQALRNASATETLCWSLKTLSALTKSANPDDPTDYFDQFLEFHNQIVQAITNMVSIKAATETTNKESKDTQILHDIMNTSPSHTSQQKSKVLGKHSRSSGSLNDTIKLGKQIEKEAGNWFMEFLENSLEKGMKKSKSDGKSVPQLLVKKVMNWVEMEQFDSSKKPLHPKAIDIARKLRIKLRNS</sequence>
<name>A0ACB9CB09_9ASTR</name>
<accession>A0ACB9CB09</accession>
<proteinExistence type="predicted"/>
<keyword evidence="2" id="KW-1185">Reference proteome</keyword>
<dbReference type="Proteomes" id="UP001056120">
    <property type="component" value="Linkage Group LG21"/>
</dbReference>
<dbReference type="EMBL" id="CM042038">
    <property type="protein sequence ID" value="KAI3731468.1"/>
    <property type="molecule type" value="Genomic_DNA"/>
</dbReference>
<protein>
    <submittedName>
        <fullName evidence="1">Uncharacterized protein</fullName>
    </submittedName>
</protein>
<reference evidence="1 2" key="2">
    <citation type="journal article" date="2022" name="Mol. Ecol. Resour.">
        <title>The genomes of chicory, endive, great burdock and yacon provide insights into Asteraceae paleo-polyploidization history and plant inulin production.</title>
        <authorList>
            <person name="Fan W."/>
            <person name="Wang S."/>
            <person name="Wang H."/>
            <person name="Wang A."/>
            <person name="Jiang F."/>
            <person name="Liu H."/>
            <person name="Zhao H."/>
            <person name="Xu D."/>
            <person name="Zhang Y."/>
        </authorList>
    </citation>
    <scope>NUCLEOTIDE SEQUENCE [LARGE SCALE GENOMIC DNA]</scope>
    <source>
        <strain evidence="2">cv. Yunnan</strain>
        <tissue evidence="1">Leaves</tissue>
    </source>
</reference>
<organism evidence="1 2">
    <name type="scientific">Smallanthus sonchifolius</name>
    <dbReference type="NCBI Taxonomy" id="185202"/>
    <lineage>
        <taxon>Eukaryota</taxon>
        <taxon>Viridiplantae</taxon>
        <taxon>Streptophyta</taxon>
        <taxon>Embryophyta</taxon>
        <taxon>Tracheophyta</taxon>
        <taxon>Spermatophyta</taxon>
        <taxon>Magnoliopsida</taxon>
        <taxon>eudicotyledons</taxon>
        <taxon>Gunneridae</taxon>
        <taxon>Pentapetalae</taxon>
        <taxon>asterids</taxon>
        <taxon>campanulids</taxon>
        <taxon>Asterales</taxon>
        <taxon>Asteraceae</taxon>
        <taxon>Asteroideae</taxon>
        <taxon>Heliantheae alliance</taxon>
        <taxon>Millerieae</taxon>
        <taxon>Smallanthus</taxon>
    </lineage>
</organism>